<proteinExistence type="predicted"/>
<reference evidence="2 3" key="1">
    <citation type="journal article" date="2019" name="Emerg. Microbes Infect.">
        <title>Comprehensive subspecies identification of 175 nontuberculous mycobacteria species based on 7547 genomic profiles.</title>
        <authorList>
            <person name="Matsumoto Y."/>
            <person name="Kinjo T."/>
            <person name="Motooka D."/>
            <person name="Nabeya D."/>
            <person name="Jung N."/>
            <person name="Uechi K."/>
            <person name="Horii T."/>
            <person name="Iida T."/>
            <person name="Fujita J."/>
            <person name="Nakamura S."/>
        </authorList>
    </citation>
    <scope>NUCLEOTIDE SEQUENCE [LARGE SCALE GENOMIC DNA]</scope>
    <source>
        <strain evidence="2 3">JCM 30275</strain>
    </source>
</reference>
<protein>
    <submittedName>
        <fullName evidence="2">Putative YrbE family protein</fullName>
    </submittedName>
</protein>
<keyword evidence="1" id="KW-0472">Membrane</keyword>
<dbReference type="InterPro" id="IPR030802">
    <property type="entry name" value="Permease_MalE"/>
</dbReference>
<keyword evidence="1" id="KW-1133">Transmembrane helix</keyword>
<keyword evidence="1" id="KW-0812">Transmembrane</keyword>
<evidence type="ECO:0000313" key="2">
    <source>
        <dbReference type="EMBL" id="BBZ77283.1"/>
    </source>
</evidence>
<feature type="transmembrane region" description="Helical" evidence="1">
    <location>
        <begin position="198"/>
        <end position="217"/>
    </location>
</feature>
<keyword evidence="3" id="KW-1185">Reference proteome</keyword>
<dbReference type="KEGG" id="many:MANY_26200"/>
<dbReference type="PANTHER" id="PTHR30188">
    <property type="entry name" value="ABC TRANSPORTER PERMEASE PROTEIN-RELATED"/>
    <property type="match status" value="1"/>
</dbReference>
<dbReference type="GO" id="GO:0005548">
    <property type="term" value="F:phospholipid transporter activity"/>
    <property type="evidence" value="ECO:0007669"/>
    <property type="project" value="TreeGrafter"/>
</dbReference>
<evidence type="ECO:0000256" key="1">
    <source>
        <dbReference type="SAM" id="Phobius"/>
    </source>
</evidence>
<evidence type="ECO:0000313" key="3">
    <source>
        <dbReference type="Proteomes" id="UP000467249"/>
    </source>
</evidence>
<dbReference type="AlphaFoldDB" id="A0A6N4WA85"/>
<dbReference type="Pfam" id="PF02405">
    <property type="entry name" value="MlaE"/>
    <property type="match status" value="1"/>
</dbReference>
<gene>
    <name evidence="2" type="ORF">MANY_26200</name>
</gene>
<feature type="transmembrane region" description="Helical" evidence="1">
    <location>
        <begin position="238"/>
        <end position="259"/>
    </location>
</feature>
<accession>A0A6N4WA85</accession>
<feature type="transmembrane region" description="Helical" evidence="1">
    <location>
        <begin position="148"/>
        <end position="178"/>
    </location>
</feature>
<sequence>MAARLVAIPMRSMATTGRSVHLALAVLRYAVVDTVKLRIPVGEMIVQAWGLLKVTATPALLMAIPIGAMVSVQVSGLVNQVGASSLVGAASGVGVIRQGAAITAGLLMGGAAASAIASDLGARQIREELDALRVLGIDPVRRLVVPRFLALIMIAPILCTLIIASAVGAAFMLAVTVSDVTSGSFWMSFGSFAKMVDVWFAMGKAVIFGAIVAVISSQRGMEAKGGPRGVADAVNSSVVLNVVGIVLVNLVMTQLQAMFFPMEVS</sequence>
<organism evidence="2 3">
    <name type="scientific">Mycolicibacterium anyangense</name>
    <dbReference type="NCBI Taxonomy" id="1431246"/>
    <lineage>
        <taxon>Bacteria</taxon>
        <taxon>Bacillati</taxon>
        <taxon>Actinomycetota</taxon>
        <taxon>Actinomycetes</taxon>
        <taxon>Mycobacteriales</taxon>
        <taxon>Mycobacteriaceae</taxon>
        <taxon>Mycolicibacterium</taxon>
    </lineage>
</organism>
<dbReference type="EMBL" id="AP022620">
    <property type="protein sequence ID" value="BBZ77283.1"/>
    <property type="molecule type" value="Genomic_DNA"/>
</dbReference>
<dbReference type="Proteomes" id="UP000467249">
    <property type="component" value="Chromosome"/>
</dbReference>
<feature type="transmembrane region" description="Helical" evidence="1">
    <location>
        <begin position="48"/>
        <end position="70"/>
    </location>
</feature>
<dbReference type="PANTHER" id="PTHR30188:SF4">
    <property type="entry name" value="PROTEIN TRIGALACTOSYLDIACYLGLYCEROL 1, CHLOROPLASTIC"/>
    <property type="match status" value="1"/>
</dbReference>
<name>A0A6N4WA85_9MYCO</name>
<dbReference type="GO" id="GO:0043190">
    <property type="term" value="C:ATP-binding cassette (ABC) transporter complex"/>
    <property type="evidence" value="ECO:0007669"/>
    <property type="project" value="InterPro"/>
</dbReference>